<dbReference type="Proteomes" id="UP000197138">
    <property type="component" value="Unassembled WGS sequence"/>
</dbReference>
<feature type="region of interest" description="Disordered" evidence="1">
    <location>
        <begin position="1"/>
        <end position="57"/>
    </location>
</feature>
<gene>
    <name evidence="2" type="ORF">CDL15_Pgr000029</name>
</gene>
<evidence type="ECO:0000313" key="3">
    <source>
        <dbReference type="Proteomes" id="UP000197138"/>
    </source>
</evidence>
<feature type="compositionally biased region" description="Gly residues" evidence="1">
    <location>
        <begin position="1"/>
        <end position="11"/>
    </location>
</feature>
<evidence type="ECO:0000313" key="2">
    <source>
        <dbReference type="EMBL" id="OWM62586.1"/>
    </source>
</evidence>
<accession>A0A218VQH3</accession>
<comment type="caution">
    <text evidence="2">The sequence shown here is derived from an EMBL/GenBank/DDBJ whole genome shotgun (WGS) entry which is preliminary data.</text>
</comment>
<reference evidence="3" key="1">
    <citation type="journal article" date="2017" name="Plant J.">
        <title>The pomegranate (Punica granatum L.) genome and the genomics of punicalagin biosynthesis.</title>
        <authorList>
            <person name="Qin G."/>
            <person name="Xu C."/>
            <person name="Ming R."/>
            <person name="Tang H."/>
            <person name="Guyot R."/>
            <person name="Kramer E.M."/>
            <person name="Hu Y."/>
            <person name="Yi X."/>
            <person name="Qi Y."/>
            <person name="Xu X."/>
            <person name="Gao Z."/>
            <person name="Pan H."/>
            <person name="Jian J."/>
            <person name="Tian Y."/>
            <person name="Yue Z."/>
            <person name="Xu Y."/>
        </authorList>
    </citation>
    <scope>NUCLEOTIDE SEQUENCE [LARGE SCALE GENOMIC DNA]</scope>
    <source>
        <strain evidence="3">cv. Dabenzi</strain>
    </source>
</reference>
<name>A0A218VQH3_PUNGR</name>
<dbReference type="AlphaFoldDB" id="A0A218VQH3"/>
<dbReference type="EMBL" id="MTKT01016589">
    <property type="protein sequence ID" value="OWM62586.1"/>
    <property type="molecule type" value="Genomic_DNA"/>
</dbReference>
<proteinExistence type="predicted"/>
<organism evidence="2 3">
    <name type="scientific">Punica granatum</name>
    <name type="common">Pomegranate</name>
    <dbReference type="NCBI Taxonomy" id="22663"/>
    <lineage>
        <taxon>Eukaryota</taxon>
        <taxon>Viridiplantae</taxon>
        <taxon>Streptophyta</taxon>
        <taxon>Embryophyta</taxon>
        <taxon>Tracheophyta</taxon>
        <taxon>Spermatophyta</taxon>
        <taxon>Magnoliopsida</taxon>
        <taxon>eudicotyledons</taxon>
        <taxon>Gunneridae</taxon>
        <taxon>Pentapetalae</taxon>
        <taxon>rosids</taxon>
        <taxon>malvids</taxon>
        <taxon>Myrtales</taxon>
        <taxon>Lythraceae</taxon>
        <taxon>Punica</taxon>
    </lineage>
</organism>
<evidence type="ECO:0000256" key="1">
    <source>
        <dbReference type="SAM" id="MobiDB-lite"/>
    </source>
</evidence>
<sequence>MSGEGRGGTGVGREEQRPPDPQAPSGRRRASAGGGLLRRAALGEDEGGDGDRGEDGLEDVAREVEVLPAELELLTFRQRRDLKESKWHKRAGAGRAPTAGRLVFFGF</sequence>
<protein>
    <submittedName>
        <fullName evidence="2">Uncharacterized protein</fullName>
    </submittedName>
</protein>